<dbReference type="SUPFAM" id="SSF53756">
    <property type="entry name" value="UDP-Glycosyltransferase/glycogen phosphorylase"/>
    <property type="match status" value="1"/>
</dbReference>
<evidence type="ECO:0000259" key="1">
    <source>
        <dbReference type="Pfam" id="PF13579"/>
    </source>
</evidence>
<evidence type="ECO:0000313" key="3">
    <source>
        <dbReference type="Proteomes" id="UP001302249"/>
    </source>
</evidence>
<feature type="domain" description="Glycosyltransferase subfamily 4-like N-terminal" evidence="1">
    <location>
        <begin position="19"/>
        <end position="169"/>
    </location>
</feature>
<dbReference type="Pfam" id="PF13579">
    <property type="entry name" value="Glyco_trans_4_4"/>
    <property type="match status" value="1"/>
</dbReference>
<gene>
    <name evidence="2" type="ORF">RPR59_02865</name>
</gene>
<reference evidence="2 3" key="1">
    <citation type="submission" date="2023-09" db="EMBL/GenBank/DDBJ databases">
        <authorList>
            <person name="Rey-Velasco X."/>
        </authorList>
    </citation>
    <scope>NUCLEOTIDE SEQUENCE [LARGE SCALE GENOMIC DNA]</scope>
    <source>
        <strain evidence="2 3">W311</strain>
    </source>
</reference>
<organism evidence="2 3">
    <name type="scientific">Stakelama saccharophila</name>
    <dbReference type="NCBI Taxonomy" id="3075605"/>
    <lineage>
        <taxon>Bacteria</taxon>
        <taxon>Pseudomonadati</taxon>
        <taxon>Pseudomonadota</taxon>
        <taxon>Alphaproteobacteria</taxon>
        <taxon>Sphingomonadales</taxon>
        <taxon>Sphingomonadaceae</taxon>
        <taxon>Stakelama</taxon>
    </lineage>
</organism>
<dbReference type="CDD" id="cd03808">
    <property type="entry name" value="GT4_CapM-like"/>
    <property type="match status" value="1"/>
</dbReference>
<dbReference type="Gene3D" id="3.40.50.2000">
    <property type="entry name" value="Glycogen Phosphorylase B"/>
    <property type="match status" value="2"/>
</dbReference>
<proteinExistence type="predicted"/>
<dbReference type="EMBL" id="CP135076">
    <property type="protein sequence ID" value="WNO54219.1"/>
    <property type="molecule type" value="Genomic_DNA"/>
</dbReference>
<keyword evidence="3" id="KW-1185">Reference proteome</keyword>
<sequence length="395" mass="43627">MKLLVHSSLAYSLINFRGALLRALVAAGHEVVATAPDRDPEIERELARIGVGFEPVPMARASISPLRDCMTLAAYMRLMRRHRPHAVIAYTQKPIIYGGLAARLAGRSRFHVLMSGLGYVFSDEARHRVLLRRLVSMVYRQGVHAARTIFVFNSDDRSEMLRNRIISERHYVVQVSGSGVDTTHFAARPLPDGPPVVLMIARLMRDKGVYEFVEAARRVKAAMPEVRFQILGRRDHENPTAVSEAECRNWANAGLVEILPETRDVRPHLAASSLFVLPSFHREGLPRTILEALATGRPVVTTDLPGCRDAIVEGENGRLVPPRDPEALAGAILETLADPDALLRMATAARRSAERSYDVHDVNAALLACMRLSRCESVVSPKSAPIPSPLVRTAQ</sequence>
<dbReference type="Pfam" id="PF13692">
    <property type="entry name" value="Glyco_trans_1_4"/>
    <property type="match status" value="1"/>
</dbReference>
<dbReference type="RefSeq" id="WP_313916469.1">
    <property type="nucleotide sequence ID" value="NZ_CP135076.1"/>
</dbReference>
<evidence type="ECO:0000313" key="2">
    <source>
        <dbReference type="EMBL" id="WNO54219.1"/>
    </source>
</evidence>
<dbReference type="InterPro" id="IPR050194">
    <property type="entry name" value="Glycosyltransferase_grp1"/>
</dbReference>
<accession>A0ABZ0BD52</accession>
<dbReference type="PANTHER" id="PTHR45947:SF3">
    <property type="entry name" value="SULFOQUINOVOSYL TRANSFERASE SQD2"/>
    <property type="match status" value="1"/>
</dbReference>
<protein>
    <submittedName>
        <fullName evidence="2">Glycosyltransferase family 4 protein</fullName>
    </submittedName>
</protein>
<dbReference type="Proteomes" id="UP001302249">
    <property type="component" value="Chromosome"/>
</dbReference>
<dbReference type="InterPro" id="IPR028098">
    <property type="entry name" value="Glyco_trans_4-like_N"/>
</dbReference>
<dbReference type="PANTHER" id="PTHR45947">
    <property type="entry name" value="SULFOQUINOVOSYL TRANSFERASE SQD2"/>
    <property type="match status" value="1"/>
</dbReference>
<name>A0ABZ0BD52_9SPHN</name>